<evidence type="ECO:0000313" key="1">
    <source>
        <dbReference type="EMBL" id="CAF1552560.1"/>
    </source>
</evidence>
<name>A0A815WRC0_9BILA</name>
<dbReference type="InterPro" id="IPR027417">
    <property type="entry name" value="P-loop_NTPase"/>
</dbReference>
<organism evidence="1 3">
    <name type="scientific">Didymodactylos carnosus</name>
    <dbReference type="NCBI Taxonomy" id="1234261"/>
    <lineage>
        <taxon>Eukaryota</taxon>
        <taxon>Metazoa</taxon>
        <taxon>Spiralia</taxon>
        <taxon>Gnathifera</taxon>
        <taxon>Rotifera</taxon>
        <taxon>Eurotatoria</taxon>
        <taxon>Bdelloidea</taxon>
        <taxon>Philodinida</taxon>
        <taxon>Philodinidae</taxon>
        <taxon>Didymodactylos</taxon>
    </lineage>
</organism>
<dbReference type="AlphaFoldDB" id="A0A815WRC0"/>
<reference evidence="1" key="1">
    <citation type="submission" date="2021-02" db="EMBL/GenBank/DDBJ databases">
        <authorList>
            <person name="Nowell W R."/>
        </authorList>
    </citation>
    <scope>NUCLEOTIDE SEQUENCE</scope>
</reference>
<evidence type="ECO:0000313" key="2">
    <source>
        <dbReference type="EMBL" id="CAF4413629.1"/>
    </source>
</evidence>
<dbReference type="OrthoDB" id="2386367at2759"/>
<dbReference type="EMBL" id="CAJOBC010093014">
    <property type="protein sequence ID" value="CAF4413629.1"/>
    <property type="molecule type" value="Genomic_DNA"/>
</dbReference>
<proteinExistence type="predicted"/>
<dbReference type="EMBL" id="CAJNOQ010027326">
    <property type="protein sequence ID" value="CAF1552560.1"/>
    <property type="molecule type" value="Genomic_DNA"/>
</dbReference>
<dbReference type="SUPFAM" id="SSF52540">
    <property type="entry name" value="P-loop containing nucleoside triphosphate hydrolases"/>
    <property type="match status" value="1"/>
</dbReference>
<dbReference type="Gene3D" id="3.40.50.300">
    <property type="entry name" value="P-loop containing nucleotide triphosphate hydrolases"/>
    <property type="match status" value="1"/>
</dbReference>
<gene>
    <name evidence="1" type="ORF">GPM918_LOCUS39288</name>
    <name evidence="2" type="ORF">SRO942_LOCUS40154</name>
</gene>
<accession>A0A815WRC0</accession>
<dbReference type="Proteomes" id="UP000663829">
    <property type="component" value="Unassembled WGS sequence"/>
</dbReference>
<sequence length="294" mass="32432">MSRCRAWRQLITSVSTSNQPPIIEISSDTDLASSTTTLPNNAILDEKGKQRLYLEELRHDLAVMPPCAEKSVMELLLHFETKLLEDSTFANVQGTVVLLFEKLQDQIQKQGWLSKEIQENLRDLNRPLNTQEIQKLVGKARDAAKLIRDKEIILLIGETGTGKSTTIQYLAGCKMKETKVEVEPGKFLAHIAIDELSTNHGLKNVTTSARNKSETRYIAPVTIQLKDIFGSHRTEEIILCDAPGFGDTAGPEVDIANGVGVIEAIKGCKSVKILALSSYKSLGDRGQGIQKLAH</sequence>
<protein>
    <submittedName>
        <fullName evidence="1">Uncharacterized protein</fullName>
    </submittedName>
</protein>
<dbReference type="Proteomes" id="UP000681722">
    <property type="component" value="Unassembled WGS sequence"/>
</dbReference>
<feature type="non-terminal residue" evidence="1">
    <location>
        <position position="294"/>
    </location>
</feature>
<evidence type="ECO:0000313" key="3">
    <source>
        <dbReference type="Proteomes" id="UP000663829"/>
    </source>
</evidence>
<comment type="caution">
    <text evidence="1">The sequence shown here is derived from an EMBL/GenBank/DDBJ whole genome shotgun (WGS) entry which is preliminary data.</text>
</comment>
<keyword evidence="3" id="KW-1185">Reference proteome</keyword>